<name>A0AA45HHY7_9BACT</name>
<feature type="transmembrane region" description="Helical" evidence="7">
    <location>
        <begin position="250"/>
        <end position="274"/>
    </location>
</feature>
<feature type="domain" description="ABC transmembrane type-1" evidence="8">
    <location>
        <begin position="80"/>
        <end position="269"/>
    </location>
</feature>
<dbReference type="SUPFAM" id="SSF161098">
    <property type="entry name" value="MetI-like"/>
    <property type="match status" value="1"/>
</dbReference>
<keyword evidence="6 7" id="KW-0472">Membrane</keyword>
<evidence type="ECO:0000256" key="6">
    <source>
        <dbReference type="ARBA" id="ARBA00023136"/>
    </source>
</evidence>
<comment type="caution">
    <text evidence="9">The sequence shown here is derived from an EMBL/GenBank/DDBJ whole genome shotgun (WGS) entry which is preliminary data.</text>
</comment>
<evidence type="ECO:0000313" key="10">
    <source>
        <dbReference type="Proteomes" id="UP000245921"/>
    </source>
</evidence>
<feature type="transmembrane region" description="Helical" evidence="7">
    <location>
        <begin position="115"/>
        <end position="139"/>
    </location>
</feature>
<evidence type="ECO:0000313" key="9">
    <source>
        <dbReference type="EMBL" id="PWJ87898.1"/>
    </source>
</evidence>
<dbReference type="Proteomes" id="UP000245921">
    <property type="component" value="Unassembled WGS sequence"/>
</dbReference>
<keyword evidence="5 7" id="KW-1133">Transmembrane helix</keyword>
<keyword evidence="9" id="KW-0762">Sugar transport</keyword>
<keyword evidence="2 7" id="KW-0813">Transport</keyword>
<dbReference type="InterPro" id="IPR035906">
    <property type="entry name" value="MetI-like_sf"/>
</dbReference>
<dbReference type="GO" id="GO:0055085">
    <property type="term" value="P:transmembrane transport"/>
    <property type="evidence" value="ECO:0007669"/>
    <property type="project" value="InterPro"/>
</dbReference>
<accession>A0AA45HHY7</accession>
<evidence type="ECO:0000256" key="4">
    <source>
        <dbReference type="ARBA" id="ARBA00022692"/>
    </source>
</evidence>
<keyword evidence="10" id="KW-1185">Reference proteome</keyword>
<keyword evidence="4 7" id="KW-0812">Transmembrane</keyword>
<dbReference type="CDD" id="cd06261">
    <property type="entry name" value="TM_PBP2"/>
    <property type="match status" value="1"/>
</dbReference>
<gene>
    <name evidence="9" type="ORF">C7380_12128</name>
</gene>
<dbReference type="EMBL" id="QGGI01000021">
    <property type="protein sequence ID" value="PWJ87898.1"/>
    <property type="molecule type" value="Genomic_DNA"/>
</dbReference>
<dbReference type="AlphaFoldDB" id="A0AA45HHY7"/>
<keyword evidence="3" id="KW-1003">Cell membrane</keyword>
<sequence length="284" mass="32442">MNYKKNNFGEKLSDTLIWIFLIVFAIIIIAPIIFMFSASFMKSNQILRMPFSWIPEEFYFQNYQKAIAGNSGNYIYIRNILNSIIVSTVVTISTIFLSAIAGYGLAKFPFKGRNIVFICIMATMMIPFEAIMVPLYLVITKLNLQNTYMGLIVPFLTNAFGIFMMRQFLITFPDELLDAARIDGANEFKIFWKIVFPNSLPVIATLGILTFRAQWDNMLWPLLVIQSEEMKTIPLYIVKFTAEMNTDEGAMMAVAAIASIPMFILFFTLSKYFLSGANLHSSRK</sequence>
<dbReference type="PANTHER" id="PTHR43744">
    <property type="entry name" value="ABC TRANSPORTER PERMEASE PROTEIN MG189-RELATED-RELATED"/>
    <property type="match status" value="1"/>
</dbReference>
<comment type="similarity">
    <text evidence="7">Belongs to the binding-protein-dependent transport system permease family.</text>
</comment>
<proteinExistence type="inferred from homology"/>
<feature type="transmembrane region" description="Helical" evidence="7">
    <location>
        <begin position="80"/>
        <end position="103"/>
    </location>
</feature>
<dbReference type="Gene3D" id="1.10.3720.10">
    <property type="entry name" value="MetI-like"/>
    <property type="match status" value="1"/>
</dbReference>
<dbReference type="GO" id="GO:0005886">
    <property type="term" value="C:plasma membrane"/>
    <property type="evidence" value="ECO:0007669"/>
    <property type="project" value="UniProtKB-SubCell"/>
</dbReference>
<comment type="subcellular location">
    <subcellularLocation>
        <location evidence="1 7">Cell membrane</location>
        <topology evidence="1 7">Multi-pass membrane protein</topology>
    </subcellularLocation>
</comment>
<feature type="transmembrane region" description="Helical" evidence="7">
    <location>
        <begin position="151"/>
        <end position="170"/>
    </location>
</feature>
<dbReference type="PROSITE" id="PS50928">
    <property type="entry name" value="ABC_TM1"/>
    <property type="match status" value="1"/>
</dbReference>
<feature type="transmembrane region" description="Helical" evidence="7">
    <location>
        <begin position="16"/>
        <end position="40"/>
    </location>
</feature>
<evidence type="ECO:0000256" key="2">
    <source>
        <dbReference type="ARBA" id="ARBA00022448"/>
    </source>
</evidence>
<reference evidence="9 10" key="1">
    <citation type="submission" date="2018-05" db="EMBL/GenBank/DDBJ databases">
        <title>Genomic Encyclopedia of Type Strains, Phase IV (KMG-IV): sequencing the most valuable type-strain genomes for metagenomic binning, comparative biology and taxonomic classification.</title>
        <authorList>
            <person name="Goeker M."/>
        </authorList>
    </citation>
    <scope>NUCLEOTIDE SEQUENCE [LARGE SCALE GENOMIC DNA]</scope>
    <source>
        <strain evidence="9 10">DSM 24906</strain>
    </source>
</reference>
<evidence type="ECO:0000256" key="3">
    <source>
        <dbReference type="ARBA" id="ARBA00022475"/>
    </source>
</evidence>
<dbReference type="Pfam" id="PF00528">
    <property type="entry name" value="BPD_transp_1"/>
    <property type="match status" value="1"/>
</dbReference>
<organism evidence="9 10">
    <name type="scientific">Oceanotoga teriensis</name>
    <dbReference type="NCBI Taxonomy" id="515440"/>
    <lineage>
        <taxon>Bacteria</taxon>
        <taxon>Thermotogati</taxon>
        <taxon>Thermotogota</taxon>
        <taxon>Thermotogae</taxon>
        <taxon>Petrotogales</taxon>
        <taxon>Petrotogaceae</taxon>
        <taxon>Oceanotoga</taxon>
    </lineage>
</organism>
<dbReference type="RefSeq" id="WP_109606113.1">
    <property type="nucleotide sequence ID" value="NZ_JAMHJO010000005.1"/>
</dbReference>
<evidence type="ECO:0000256" key="5">
    <source>
        <dbReference type="ARBA" id="ARBA00022989"/>
    </source>
</evidence>
<dbReference type="PANTHER" id="PTHR43744:SF12">
    <property type="entry name" value="ABC TRANSPORTER PERMEASE PROTEIN MG189-RELATED"/>
    <property type="match status" value="1"/>
</dbReference>
<dbReference type="InterPro" id="IPR000515">
    <property type="entry name" value="MetI-like"/>
</dbReference>
<evidence type="ECO:0000256" key="7">
    <source>
        <dbReference type="RuleBase" id="RU363032"/>
    </source>
</evidence>
<evidence type="ECO:0000259" key="8">
    <source>
        <dbReference type="PROSITE" id="PS50928"/>
    </source>
</evidence>
<evidence type="ECO:0000256" key="1">
    <source>
        <dbReference type="ARBA" id="ARBA00004651"/>
    </source>
</evidence>
<protein>
    <submittedName>
        <fullName evidence="9">Multiple sugar transport system permease protein</fullName>
    </submittedName>
</protein>